<evidence type="ECO:0008006" key="4">
    <source>
        <dbReference type="Google" id="ProtNLM"/>
    </source>
</evidence>
<dbReference type="EMBL" id="JANEYG010000079">
    <property type="protein sequence ID" value="KAJ8914126.1"/>
    <property type="molecule type" value="Genomic_DNA"/>
</dbReference>
<evidence type="ECO:0000313" key="3">
    <source>
        <dbReference type="Proteomes" id="UP001159042"/>
    </source>
</evidence>
<organism evidence="2 3">
    <name type="scientific">Exocentrus adspersus</name>
    <dbReference type="NCBI Taxonomy" id="1586481"/>
    <lineage>
        <taxon>Eukaryota</taxon>
        <taxon>Metazoa</taxon>
        <taxon>Ecdysozoa</taxon>
        <taxon>Arthropoda</taxon>
        <taxon>Hexapoda</taxon>
        <taxon>Insecta</taxon>
        <taxon>Pterygota</taxon>
        <taxon>Neoptera</taxon>
        <taxon>Endopterygota</taxon>
        <taxon>Coleoptera</taxon>
        <taxon>Polyphaga</taxon>
        <taxon>Cucujiformia</taxon>
        <taxon>Chrysomeloidea</taxon>
        <taxon>Cerambycidae</taxon>
        <taxon>Lamiinae</taxon>
        <taxon>Acanthocinini</taxon>
        <taxon>Exocentrus</taxon>
    </lineage>
</organism>
<feature type="region of interest" description="Disordered" evidence="1">
    <location>
        <begin position="1"/>
        <end position="20"/>
    </location>
</feature>
<proteinExistence type="predicted"/>
<name>A0AAV8VJZ2_9CUCU</name>
<gene>
    <name evidence="2" type="ORF">NQ315_016202</name>
</gene>
<sequence>MAATKTGEQVPQNLVPPSDLNSTFHTNLKAQWQRHFENAPTGTYYKTFQPRVQKNNWFTSVTNRGFIKTLSRIRSDHALCKKYKHKKGLAEDPYCTYGEVEDMQRIILECPQYQNQRSHFYQEVLKIGTCLPVNLVTLLTTQDIHVYYCLYNYMKEIDIKDVPKCHVQTKGADSLAYFMTKSSYKHRYFAQIWNIDYAMGFTLLGMLNGFKNLLDELAFGSQKKIKNLRRRRRATNKFHTKSFEIVTSKLQFIVPELSDGDFELVVGLGLQGHFKVNHGFSYGICIIFLTPEMKRAENFTFSRSDKTSSNSFSLTLGSLARSKYKTFTIGLTHKECDIY</sequence>
<dbReference type="AlphaFoldDB" id="A0AAV8VJZ2"/>
<comment type="caution">
    <text evidence="2">The sequence shown here is derived from an EMBL/GenBank/DDBJ whole genome shotgun (WGS) entry which is preliminary data.</text>
</comment>
<evidence type="ECO:0000313" key="2">
    <source>
        <dbReference type="EMBL" id="KAJ8914126.1"/>
    </source>
</evidence>
<keyword evidence="3" id="KW-1185">Reference proteome</keyword>
<accession>A0AAV8VJZ2</accession>
<feature type="compositionally biased region" description="Polar residues" evidence="1">
    <location>
        <begin position="1"/>
        <end position="12"/>
    </location>
</feature>
<evidence type="ECO:0000256" key="1">
    <source>
        <dbReference type="SAM" id="MobiDB-lite"/>
    </source>
</evidence>
<dbReference type="Proteomes" id="UP001159042">
    <property type="component" value="Unassembled WGS sequence"/>
</dbReference>
<reference evidence="2 3" key="1">
    <citation type="journal article" date="2023" name="Insect Mol. Biol.">
        <title>Genome sequencing provides insights into the evolution of gene families encoding plant cell wall-degrading enzymes in longhorned beetles.</title>
        <authorList>
            <person name="Shin N.R."/>
            <person name="Okamura Y."/>
            <person name="Kirsch R."/>
            <person name="Pauchet Y."/>
        </authorList>
    </citation>
    <scope>NUCLEOTIDE SEQUENCE [LARGE SCALE GENOMIC DNA]</scope>
    <source>
        <strain evidence="2">EAD_L_NR</strain>
    </source>
</reference>
<protein>
    <recommendedName>
        <fullName evidence="4">Reverse transcriptase</fullName>
    </recommendedName>
</protein>